<dbReference type="Proteomes" id="UP001526201">
    <property type="component" value="Unassembled WGS sequence"/>
</dbReference>
<reference evidence="2 3" key="1">
    <citation type="journal article" date="2022" name="BMC Genomics">
        <title>Comparative genome analysis of mycobacteria focusing on tRNA and non-coding RNA.</title>
        <authorList>
            <person name="Behra P.R.K."/>
            <person name="Pettersson B.M.F."/>
            <person name="Ramesh M."/>
            <person name="Das S."/>
            <person name="Dasgupta S."/>
            <person name="Kirsebom L.A."/>
        </authorList>
    </citation>
    <scope>NUCLEOTIDE SEQUENCE [LARGE SCALE GENOMIC DNA]</scope>
    <source>
        <strain evidence="2 3">DSM 44078</strain>
    </source>
</reference>
<sequence>MPFFDSEHGSFYYRHWAAAQPRAAIIFLHGFGEHSGMYHRLGFTLNAAGIDLWAVDELGHGQSPGSRGDFGSTEVSSQLAEELTKIAEREQPGLPLVLAGHSFGATAAAWRLLDQAGRYRAAVISAAPLSPNPALRDESLELTPESLSADPFYLDAIINDPLAFTDAETGWARLVEELDNAFSRFATDLPGLTTPTLAIHGTDDPVIPIDGVRAWVAKVDNLELTEFPGARHDLLNETVHQQVAARIVDFVSQHIAGG</sequence>
<organism evidence="2 3">
    <name type="scientific">Mycolicibacterium komossense</name>
    <dbReference type="NCBI Taxonomy" id="1779"/>
    <lineage>
        <taxon>Bacteria</taxon>
        <taxon>Bacillati</taxon>
        <taxon>Actinomycetota</taxon>
        <taxon>Actinomycetes</taxon>
        <taxon>Mycobacteriales</taxon>
        <taxon>Mycobacteriaceae</taxon>
        <taxon>Mycolicibacterium</taxon>
    </lineage>
</organism>
<dbReference type="PANTHER" id="PTHR11614">
    <property type="entry name" value="PHOSPHOLIPASE-RELATED"/>
    <property type="match status" value="1"/>
</dbReference>
<dbReference type="EMBL" id="JACKTY010000046">
    <property type="protein sequence ID" value="MCV7229675.1"/>
    <property type="molecule type" value="Genomic_DNA"/>
</dbReference>
<name>A0ABT3CJN7_9MYCO</name>
<proteinExistence type="predicted"/>
<accession>A0ABT3CJN7</accession>
<evidence type="ECO:0000259" key="1">
    <source>
        <dbReference type="Pfam" id="PF12146"/>
    </source>
</evidence>
<gene>
    <name evidence="2" type="ORF">H7J73_27060</name>
</gene>
<keyword evidence="2" id="KW-0378">Hydrolase</keyword>
<dbReference type="Pfam" id="PF12146">
    <property type="entry name" value="Hydrolase_4"/>
    <property type="match status" value="1"/>
</dbReference>
<evidence type="ECO:0000313" key="2">
    <source>
        <dbReference type="EMBL" id="MCV7229675.1"/>
    </source>
</evidence>
<dbReference type="Gene3D" id="3.40.50.1820">
    <property type="entry name" value="alpha/beta hydrolase"/>
    <property type="match status" value="1"/>
</dbReference>
<comment type="caution">
    <text evidence="2">The sequence shown here is derived from an EMBL/GenBank/DDBJ whole genome shotgun (WGS) entry which is preliminary data.</text>
</comment>
<feature type="domain" description="Serine aminopeptidase S33" evidence="1">
    <location>
        <begin position="20"/>
        <end position="238"/>
    </location>
</feature>
<dbReference type="InterPro" id="IPR051044">
    <property type="entry name" value="MAG_DAG_Lipase"/>
</dbReference>
<evidence type="ECO:0000313" key="3">
    <source>
        <dbReference type="Proteomes" id="UP001526201"/>
    </source>
</evidence>
<keyword evidence="3" id="KW-1185">Reference proteome</keyword>
<dbReference type="InterPro" id="IPR022742">
    <property type="entry name" value="Hydrolase_4"/>
</dbReference>
<dbReference type="SUPFAM" id="SSF53474">
    <property type="entry name" value="alpha/beta-Hydrolases"/>
    <property type="match status" value="1"/>
</dbReference>
<dbReference type="GO" id="GO:0016787">
    <property type="term" value="F:hydrolase activity"/>
    <property type="evidence" value="ECO:0007669"/>
    <property type="project" value="UniProtKB-KW"/>
</dbReference>
<dbReference type="InterPro" id="IPR029058">
    <property type="entry name" value="AB_hydrolase_fold"/>
</dbReference>
<protein>
    <submittedName>
        <fullName evidence="2">Alpha/beta fold hydrolase</fullName>
    </submittedName>
</protein>
<dbReference type="RefSeq" id="WP_264070933.1">
    <property type="nucleotide sequence ID" value="NZ_JACKTY010000046.1"/>
</dbReference>